<evidence type="ECO:0000313" key="1">
    <source>
        <dbReference type="EMBL" id="EDK87672.1"/>
    </source>
</evidence>
<sequence length="272" mass="30933">MEGEFMFKKFLLLCLFICLSIPAFSHFQLIYTPDLNISEKSTVPFQIFFTEHIANGVESKNLNMGKDDNGGFQDVEEFFVVHRGSKNDLKSVLSPIKFGTKGNQSSGYKFNFGANDNGDWAFVLIPYPYFEEREGTHIQQITKVITNRGGEETDWKNRIIEGYPEIIPLTNPITWKDNMFKGQVVNNNGKPASDIKVVIEYLNADIENSQFSNILKQDKKLTMTLYTDANGYFSFTPVHKGYWGIVALNAGGEKFKNNRGLSQDAVLWIYAE</sequence>
<dbReference type="InterPro" id="IPR008969">
    <property type="entry name" value="CarboxyPept-like_regulatory"/>
</dbReference>
<proteinExistence type="predicted"/>
<dbReference type="SUPFAM" id="SSF49464">
    <property type="entry name" value="Carboxypeptidase regulatory domain-like"/>
    <property type="match status" value="1"/>
</dbReference>
<dbReference type="InterPro" id="IPR019613">
    <property type="entry name" value="DUF4198"/>
</dbReference>
<evidence type="ECO:0008006" key="2">
    <source>
        <dbReference type="Google" id="ProtNLM"/>
    </source>
</evidence>
<reference evidence="1" key="2">
    <citation type="submission" date="2007-05" db="EMBL/GenBank/DDBJ databases">
        <title>Genome sequence of Fusobacterium nucleatum subspecies polymorphum - a genetically tractable Fusobacterium.</title>
        <authorList>
            <person name="Karpathy S.E."/>
            <person name="Xiang Q."/>
            <person name="Gioia J."/>
            <person name="Jiang H."/>
            <person name="Liu Y."/>
            <person name="Petrosino J.F."/>
            <person name="Yerrapragada S."/>
            <person name="Fox G.E."/>
            <person name="Kinder Haake S."/>
            <person name="Weinstock G.M."/>
            <person name="Highlander S.K."/>
        </authorList>
    </citation>
    <scope>NUCLEOTIDE SEQUENCE [LARGE SCALE GENOMIC DNA]</scope>
    <source>
        <strain evidence="1">ATCC 10953</strain>
    </source>
</reference>
<dbReference type="AlphaFoldDB" id="A5TRZ7"/>
<name>A5TRZ7_FUSNP</name>
<dbReference type="Pfam" id="PF10670">
    <property type="entry name" value="DUF4198"/>
    <property type="match status" value="1"/>
</dbReference>
<protein>
    <recommendedName>
        <fullName evidence="2">DUF4198 domain-containing protein</fullName>
    </recommendedName>
</protein>
<dbReference type="HOGENOM" id="CLU_058596_1_0_0"/>
<dbReference type="Proteomes" id="UP000001921">
    <property type="component" value="Chromosome"/>
</dbReference>
<organism evidence="1">
    <name type="scientific">Fusobacterium polymorphum ATCC 10953</name>
    <dbReference type="NCBI Taxonomy" id="393480"/>
    <lineage>
        <taxon>Bacteria</taxon>
        <taxon>Fusobacteriati</taxon>
        <taxon>Fusobacteriota</taxon>
        <taxon>Fusobacteriia</taxon>
        <taxon>Fusobacteriales</taxon>
        <taxon>Fusobacteriaceae</taxon>
        <taxon>Fusobacterium</taxon>
    </lineage>
</organism>
<dbReference type="EMBL" id="CM000440">
    <property type="protein sequence ID" value="EDK87672.1"/>
    <property type="molecule type" value="Genomic_DNA"/>
</dbReference>
<reference evidence="1" key="1">
    <citation type="submission" date="2006-07" db="EMBL/GenBank/DDBJ databases">
        <authorList>
            <person name="Qin X."/>
            <person name="Weinstock G.M."/>
        </authorList>
    </citation>
    <scope>NUCLEOTIDE SEQUENCE [LARGE SCALE GENOMIC DNA]</scope>
    <source>
        <strain evidence="1">ATCC 10953</strain>
    </source>
</reference>
<gene>
    <name evidence="1" type="ORF">FNP_2282</name>
</gene>
<accession>A5TRZ7</accession>
<dbReference type="eggNOG" id="COG5266">
    <property type="taxonomic scope" value="Bacteria"/>
</dbReference>